<keyword evidence="2" id="KW-0479">Metal-binding</keyword>
<dbReference type="InterPro" id="IPR011011">
    <property type="entry name" value="Znf_FYVE_PHD"/>
</dbReference>
<name>A0A3P9BS69_9CICH</name>
<evidence type="ECO:0000313" key="10">
    <source>
        <dbReference type="Proteomes" id="UP000265160"/>
    </source>
</evidence>
<organism evidence="9 10">
    <name type="scientific">Maylandia zebra</name>
    <name type="common">zebra mbuna</name>
    <dbReference type="NCBI Taxonomy" id="106582"/>
    <lineage>
        <taxon>Eukaryota</taxon>
        <taxon>Metazoa</taxon>
        <taxon>Chordata</taxon>
        <taxon>Craniata</taxon>
        <taxon>Vertebrata</taxon>
        <taxon>Euteleostomi</taxon>
        <taxon>Actinopterygii</taxon>
        <taxon>Neopterygii</taxon>
        <taxon>Teleostei</taxon>
        <taxon>Neoteleostei</taxon>
        <taxon>Acanthomorphata</taxon>
        <taxon>Ovalentaria</taxon>
        <taxon>Cichlomorphae</taxon>
        <taxon>Cichliformes</taxon>
        <taxon>Cichlidae</taxon>
        <taxon>African cichlids</taxon>
        <taxon>Pseudocrenilabrinae</taxon>
        <taxon>Haplochromini</taxon>
        <taxon>Maylandia</taxon>
        <taxon>Maylandia zebra complex</taxon>
    </lineage>
</organism>
<dbReference type="GeneTree" id="ENSGT00940000155532"/>
<dbReference type="Ensembl" id="ENSMZET00005013242.1">
    <property type="protein sequence ID" value="ENSMZEP00005012798.1"/>
    <property type="gene ID" value="ENSMZEG00005009568.1"/>
</dbReference>
<feature type="compositionally biased region" description="Basic and acidic residues" evidence="7">
    <location>
        <begin position="162"/>
        <end position="192"/>
    </location>
</feature>
<dbReference type="AlphaFoldDB" id="A0A3P9BS69"/>
<dbReference type="Pfam" id="PF00628">
    <property type="entry name" value="PHD"/>
    <property type="match status" value="1"/>
</dbReference>
<reference evidence="9 10" key="1">
    <citation type="journal article" date="2014" name="Nature">
        <title>The genomic substrate for adaptive radiation in African cichlid fish.</title>
        <authorList>
            <person name="Brawand D."/>
            <person name="Wagner C.E."/>
            <person name="Li Y.I."/>
            <person name="Malinsky M."/>
            <person name="Keller I."/>
            <person name="Fan S."/>
            <person name="Simakov O."/>
            <person name="Ng A.Y."/>
            <person name="Lim Z.W."/>
            <person name="Bezault E."/>
            <person name="Turner-Maier J."/>
            <person name="Johnson J."/>
            <person name="Alcazar R."/>
            <person name="Noh H.J."/>
            <person name="Russell P."/>
            <person name="Aken B."/>
            <person name="Alfoldi J."/>
            <person name="Amemiya C."/>
            <person name="Azzouzi N."/>
            <person name="Baroiller J.F."/>
            <person name="Barloy-Hubler F."/>
            <person name="Berlin A."/>
            <person name="Bloomquist R."/>
            <person name="Carleton K.L."/>
            <person name="Conte M.A."/>
            <person name="D'Cotta H."/>
            <person name="Eshel O."/>
            <person name="Gaffney L."/>
            <person name="Galibert F."/>
            <person name="Gante H.F."/>
            <person name="Gnerre S."/>
            <person name="Greuter L."/>
            <person name="Guyon R."/>
            <person name="Haddad N.S."/>
            <person name="Haerty W."/>
            <person name="Harris R.M."/>
            <person name="Hofmann H.A."/>
            <person name="Hourlier T."/>
            <person name="Hulata G."/>
            <person name="Jaffe D.B."/>
            <person name="Lara M."/>
            <person name="Lee A.P."/>
            <person name="MacCallum I."/>
            <person name="Mwaiko S."/>
            <person name="Nikaido M."/>
            <person name="Nishihara H."/>
            <person name="Ozouf-Costaz C."/>
            <person name="Penman D.J."/>
            <person name="Przybylski D."/>
            <person name="Rakotomanga M."/>
            <person name="Renn S.C.P."/>
            <person name="Ribeiro F.J."/>
            <person name="Ron M."/>
            <person name="Salzburger W."/>
            <person name="Sanchez-Pulido L."/>
            <person name="Santos M.E."/>
            <person name="Searle S."/>
            <person name="Sharpe T."/>
            <person name="Swofford R."/>
            <person name="Tan F.J."/>
            <person name="Williams L."/>
            <person name="Young S."/>
            <person name="Yin S."/>
            <person name="Okada N."/>
            <person name="Kocher T.D."/>
            <person name="Miska E.A."/>
            <person name="Lander E.S."/>
            <person name="Venkatesh B."/>
            <person name="Fernald R.D."/>
            <person name="Meyer A."/>
            <person name="Ponting C.P."/>
            <person name="Streelman J.T."/>
            <person name="Lindblad-Toh K."/>
            <person name="Seehausen O."/>
            <person name="Di Palma F."/>
        </authorList>
    </citation>
    <scope>NUCLEOTIDE SEQUENCE</scope>
</reference>
<feature type="region of interest" description="Disordered" evidence="7">
    <location>
        <begin position="1"/>
        <end position="231"/>
    </location>
</feature>
<dbReference type="PROSITE" id="PS50016">
    <property type="entry name" value="ZF_PHD_2"/>
    <property type="match status" value="1"/>
</dbReference>
<dbReference type="Gene3D" id="3.30.40.10">
    <property type="entry name" value="Zinc/RING finger domain, C3HC4 (zinc finger)"/>
    <property type="match status" value="1"/>
</dbReference>
<dbReference type="InterPro" id="IPR001965">
    <property type="entry name" value="Znf_PHD"/>
</dbReference>
<reference evidence="9" key="3">
    <citation type="submission" date="2025-09" db="UniProtKB">
        <authorList>
            <consortium name="Ensembl"/>
        </authorList>
    </citation>
    <scope>IDENTIFICATION</scope>
</reference>
<keyword evidence="3 6" id="KW-0863">Zinc-finger</keyword>
<feature type="compositionally biased region" description="Basic and acidic residues" evidence="7">
    <location>
        <begin position="421"/>
        <end position="434"/>
    </location>
</feature>
<dbReference type="CDD" id="cd15639">
    <property type="entry name" value="PHD_DIDO1_like"/>
    <property type="match status" value="1"/>
</dbReference>
<accession>A0A3P9BS69</accession>
<feature type="domain" description="PHD-type" evidence="8">
    <location>
        <begin position="238"/>
        <end position="292"/>
    </location>
</feature>
<feature type="compositionally biased region" description="Basic residues" evidence="7">
    <location>
        <begin position="85"/>
        <end position="98"/>
    </location>
</feature>
<dbReference type="SMART" id="SM00249">
    <property type="entry name" value="PHD"/>
    <property type="match status" value="1"/>
</dbReference>
<evidence type="ECO:0000256" key="1">
    <source>
        <dbReference type="ARBA" id="ARBA00004123"/>
    </source>
</evidence>
<feature type="compositionally biased region" description="Acidic residues" evidence="7">
    <location>
        <begin position="435"/>
        <end position="444"/>
    </location>
</feature>
<dbReference type="SUPFAM" id="SSF57903">
    <property type="entry name" value="FYVE/PHD zinc finger"/>
    <property type="match status" value="1"/>
</dbReference>
<feature type="compositionally biased region" description="Basic and acidic residues" evidence="7">
    <location>
        <begin position="123"/>
        <end position="143"/>
    </location>
</feature>
<reference evidence="9" key="2">
    <citation type="submission" date="2025-08" db="UniProtKB">
        <authorList>
            <consortium name="Ensembl"/>
        </authorList>
    </citation>
    <scope>IDENTIFICATION</scope>
</reference>
<evidence type="ECO:0000256" key="7">
    <source>
        <dbReference type="SAM" id="MobiDB-lite"/>
    </source>
</evidence>
<protein>
    <submittedName>
        <fullName evidence="9">Death inducer-obliterator 1</fullName>
    </submittedName>
</protein>
<keyword evidence="5" id="KW-0539">Nucleus</keyword>
<feature type="compositionally biased region" description="Basic and acidic residues" evidence="7">
    <location>
        <begin position="396"/>
        <end position="408"/>
    </location>
</feature>
<dbReference type="GO" id="GO:0045893">
    <property type="term" value="P:positive regulation of DNA-templated transcription"/>
    <property type="evidence" value="ECO:0007669"/>
    <property type="project" value="TreeGrafter"/>
</dbReference>
<dbReference type="PROSITE" id="PS01359">
    <property type="entry name" value="ZF_PHD_1"/>
    <property type="match status" value="1"/>
</dbReference>
<evidence type="ECO:0000259" key="8">
    <source>
        <dbReference type="PROSITE" id="PS50016"/>
    </source>
</evidence>
<dbReference type="InterPro" id="IPR019786">
    <property type="entry name" value="Zinc_finger_PHD-type_CS"/>
</dbReference>
<feature type="compositionally biased region" description="Basic residues" evidence="7">
    <location>
        <begin position="409"/>
        <end position="420"/>
    </location>
</feature>
<evidence type="ECO:0000313" key="9">
    <source>
        <dbReference type="Ensembl" id="ENSMZEP00005012798.1"/>
    </source>
</evidence>
<comment type="subcellular location">
    <subcellularLocation>
        <location evidence="1">Nucleus</location>
    </subcellularLocation>
</comment>
<proteinExistence type="predicted"/>
<evidence type="ECO:0000256" key="2">
    <source>
        <dbReference type="ARBA" id="ARBA00022723"/>
    </source>
</evidence>
<dbReference type="GO" id="GO:0097190">
    <property type="term" value="P:apoptotic signaling pathway"/>
    <property type="evidence" value="ECO:0007669"/>
    <property type="project" value="InterPro"/>
</dbReference>
<dbReference type="PANTHER" id="PTHR46174">
    <property type="entry name" value="CXXC-TYPE ZINC FINGER PROTEIN 1"/>
    <property type="match status" value="1"/>
</dbReference>
<dbReference type="GO" id="GO:0008270">
    <property type="term" value="F:zinc ion binding"/>
    <property type="evidence" value="ECO:0007669"/>
    <property type="project" value="UniProtKB-KW"/>
</dbReference>
<dbReference type="InterPro" id="IPR019787">
    <property type="entry name" value="Znf_PHD-finger"/>
</dbReference>
<feature type="compositionally biased region" description="Acidic residues" evidence="7">
    <location>
        <begin position="193"/>
        <end position="219"/>
    </location>
</feature>
<evidence type="ECO:0000256" key="3">
    <source>
        <dbReference type="ARBA" id="ARBA00022771"/>
    </source>
</evidence>
<dbReference type="InterPro" id="IPR033082">
    <property type="entry name" value="DIDO1_PHD"/>
</dbReference>
<keyword evidence="4" id="KW-0862">Zinc</keyword>
<dbReference type="Proteomes" id="UP000265160">
    <property type="component" value="LG5"/>
</dbReference>
<dbReference type="InterPro" id="IPR013083">
    <property type="entry name" value="Znf_RING/FYVE/PHD"/>
</dbReference>
<dbReference type="InterPro" id="IPR037869">
    <property type="entry name" value="Spp1/CFP1"/>
</dbReference>
<feature type="compositionally biased region" description="Polar residues" evidence="7">
    <location>
        <begin position="48"/>
        <end position="61"/>
    </location>
</feature>
<evidence type="ECO:0000256" key="5">
    <source>
        <dbReference type="ARBA" id="ARBA00023242"/>
    </source>
</evidence>
<feature type="region of interest" description="Disordered" evidence="7">
    <location>
        <begin position="396"/>
        <end position="460"/>
    </location>
</feature>
<feature type="compositionally biased region" description="Basic and acidic residues" evidence="7">
    <location>
        <begin position="71"/>
        <end position="84"/>
    </location>
</feature>
<sequence>MAADPETRCPVRRSGRQPKRTDKLEEFLLNAKRASRKSAPPSVESGDPPSQTPTDAETASEASFDGNADSKAVEEKAETPERRTRSGARKQTQKKGRGSGRQTRGGGATVKDEGSSENEEDSKDAVKNTQDDSEEKKEEKSDLTSEAVGSVSAAQAQPEEDSEKKEFAEEKNDDKNDELEKTGEDEADKAATQEEEEEGEEEEEEEEEEDDEDDEDENDLSTSSSSVESDDGGYDPNALYCICRQKHNKRFMICCDRCEEWFHGDCVGITEARGRLMERNGEDYICPNCTAKKNQVVRPATSILSTNMEIGKPKTDFASPTNKATEDLGIKGRIEKATNPTGKKKIKIFQPRKADEESSLSRCIGPGCENDAQPDSVYCGNDCILRHAAAAMKSITDVKEPKQKDKAKAQKKSTLKKVQKKTQEESDSEDHSPDPDDDDDEDEHAEEHPPPPATASWSSDHNYIAVTPEKTTPISPTVLNKKCMYLFEGLDLLLKPYCCSSIINVLLSC</sequence>
<evidence type="ECO:0000256" key="6">
    <source>
        <dbReference type="PROSITE-ProRule" id="PRU00146"/>
    </source>
</evidence>
<dbReference type="GO" id="GO:0048188">
    <property type="term" value="C:Set1C/COMPASS complex"/>
    <property type="evidence" value="ECO:0007669"/>
    <property type="project" value="InterPro"/>
</dbReference>
<dbReference type="PANTHER" id="PTHR46174:SF1">
    <property type="entry name" value="CXXC-TYPE ZINC FINGER PROTEIN 1"/>
    <property type="match status" value="1"/>
</dbReference>
<keyword evidence="10" id="KW-1185">Reference proteome</keyword>
<evidence type="ECO:0000256" key="4">
    <source>
        <dbReference type="ARBA" id="ARBA00022833"/>
    </source>
</evidence>